<gene>
    <name evidence="11" type="ORF">UX67_C0044G0001</name>
</gene>
<keyword evidence="3" id="KW-0328">Glycosyltransferase</keyword>
<dbReference type="GO" id="GO:0016763">
    <property type="term" value="F:pentosyltransferase activity"/>
    <property type="evidence" value="ECO:0007669"/>
    <property type="project" value="TreeGrafter"/>
</dbReference>
<dbReference type="InterPro" id="IPR027417">
    <property type="entry name" value="P-loop_NTPase"/>
</dbReference>
<dbReference type="Proteomes" id="UP000034831">
    <property type="component" value="Unassembled WGS sequence"/>
</dbReference>
<protein>
    <recommendedName>
        <fullName evidence="13">Glycosyltransferase RgtA/B/C/D-like domain-containing protein</fullName>
    </recommendedName>
</protein>
<evidence type="ECO:0000256" key="2">
    <source>
        <dbReference type="ARBA" id="ARBA00022475"/>
    </source>
</evidence>
<dbReference type="Pfam" id="PF13231">
    <property type="entry name" value="PMT_2"/>
    <property type="match status" value="1"/>
</dbReference>
<comment type="caution">
    <text evidence="11">The sequence shown here is derived from an EMBL/GenBank/DDBJ whole genome shotgun (WGS) entry which is preliminary data.</text>
</comment>
<feature type="transmembrane region" description="Helical" evidence="8">
    <location>
        <begin position="212"/>
        <end position="233"/>
    </location>
</feature>
<evidence type="ECO:0000256" key="5">
    <source>
        <dbReference type="ARBA" id="ARBA00022692"/>
    </source>
</evidence>
<sequence>MKNFLKNNSLFLLIVLLAIALRFAGIEKVPPALNWDEISHGYNAYSILKTGKDEWGAVLPTIFRAYGDYKLPVYIYLTALSEAIFGLTALAVRLPGVLAGIVTVVFTYFLARKLFNPKVALLSSLLVAIEPWSLFLSRGAFEANLALALILPGFYFFLKGLKESKYLVLATFLLGLSVWTYNSARIFVPLMIAATKILYWKDLRVLWKKAKVHLFFTSAIAIIFFVPMFWQLIGPAGQARYGKVAIIDVDPQGNTTSGLGIDKKTIHKSIYEVLINDENIENAA</sequence>
<evidence type="ECO:0000259" key="10">
    <source>
        <dbReference type="Pfam" id="PF13614"/>
    </source>
</evidence>
<feature type="transmembrane region" description="Helical" evidence="8">
    <location>
        <begin position="135"/>
        <end position="158"/>
    </location>
</feature>
<feature type="domain" description="AAA" evidence="10">
    <location>
        <begin position="243"/>
        <end position="283"/>
    </location>
</feature>
<dbReference type="PANTHER" id="PTHR33908:SF3">
    <property type="entry name" value="UNDECAPRENYL PHOSPHATE-ALPHA-4-AMINO-4-DEOXY-L-ARABINOSE ARABINOSYL TRANSFERASE"/>
    <property type="match status" value="1"/>
</dbReference>
<keyword evidence="4" id="KW-0808">Transferase</keyword>
<evidence type="ECO:0008006" key="13">
    <source>
        <dbReference type="Google" id="ProtNLM"/>
    </source>
</evidence>
<accession>A0A0G1SZ81</accession>
<dbReference type="GO" id="GO:0010041">
    <property type="term" value="P:response to iron(III) ion"/>
    <property type="evidence" value="ECO:0007669"/>
    <property type="project" value="TreeGrafter"/>
</dbReference>
<dbReference type="InterPro" id="IPR038731">
    <property type="entry name" value="RgtA/B/C-like"/>
</dbReference>
<keyword evidence="6 8" id="KW-1133">Transmembrane helix</keyword>
<organism evidence="11 12">
    <name type="scientific">Candidatus Woesebacteria bacterium GW2011_GWF2_46_8</name>
    <dbReference type="NCBI Taxonomy" id="1618604"/>
    <lineage>
        <taxon>Bacteria</taxon>
        <taxon>Candidatus Woeseibacteriota</taxon>
    </lineage>
</organism>
<comment type="subcellular location">
    <subcellularLocation>
        <location evidence="1">Cell membrane</location>
        <topology evidence="1">Multi-pass membrane protein</topology>
    </subcellularLocation>
</comment>
<dbReference type="AlphaFoldDB" id="A0A0G1SZ81"/>
<evidence type="ECO:0000256" key="4">
    <source>
        <dbReference type="ARBA" id="ARBA00022679"/>
    </source>
</evidence>
<dbReference type="PANTHER" id="PTHR33908">
    <property type="entry name" value="MANNOSYLTRANSFERASE YKCB-RELATED"/>
    <property type="match status" value="1"/>
</dbReference>
<feature type="transmembrane region" description="Helical" evidence="8">
    <location>
        <begin position="167"/>
        <end position="192"/>
    </location>
</feature>
<dbReference type="Gene3D" id="3.40.50.300">
    <property type="entry name" value="P-loop containing nucleotide triphosphate hydrolases"/>
    <property type="match status" value="1"/>
</dbReference>
<evidence type="ECO:0000259" key="9">
    <source>
        <dbReference type="Pfam" id="PF13231"/>
    </source>
</evidence>
<feature type="non-terminal residue" evidence="11">
    <location>
        <position position="284"/>
    </location>
</feature>
<evidence type="ECO:0000256" key="7">
    <source>
        <dbReference type="ARBA" id="ARBA00023136"/>
    </source>
</evidence>
<evidence type="ECO:0000256" key="1">
    <source>
        <dbReference type="ARBA" id="ARBA00004651"/>
    </source>
</evidence>
<dbReference type="EMBL" id="LCNC01000044">
    <property type="protein sequence ID" value="KKU47243.1"/>
    <property type="molecule type" value="Genomic_DNA"/>
</dbReference>
<evidence type="ECO:0000256" key="6">
    <source>
        <dbReference type="ARBA" id="ARBA00022989"/>
    </source>
</evidence>
<evidence type="ECO:0000256" key="3">
    <source>
        <dbReference type="ARBA" id="ARBA00022676"/>
    </source>
</evidence>
<name>A0A0G1SZ81_9BACT</name>
<evidence type="ECO:0000256" key="8">
    <source>
        <dbReference type="SAM" id="Phobius"/>
    </source>
</evidence>
<feature type="transmembrane region" description="Helical" evidence="8">
    <location>
        <begin position="97"/>
        <end position="115"/>
    </location>
</feature>
<dbReference type="GO" id="GO:0005886">
    <property type="term" value="C:plasma membrane"/>
    <property type="evidence" value="ECO:0007669"/>
    <property type="project" value="UniProtKB-SubCell"/>
</dbReference>
<keyword evidence="2" id="KW-1003">Cell membrane</keyword>
<evidence type="ECO:0000313" key="11">
    <source>
        <dbReference type="EMBL" id="KKU47243.1"/>
    </source>
</evidence>
<reference evidence="11 12" key="1">
    <citation type="journal article" date="2015" name="Nature">
        <title>rRNA introns, odd ribosomes, and small enigmatic genomes across a large radiation of phyla.</title>
        <authorList>
            <person name="Brown C.T."/>
            <person name="Hug L.A."/>
            <person name="Thomas B.C."/>
            <person name="Sharon I."/>
            <person name="Castelle C.J."/>
            <person name="Singh A."/>
            <person name="Wilkins M.J."/>
            <person name="Williams K.H."/>
            <person name="Banfield J.F."/>
        </authorList>
    </citation>
    <scope>NUCLEOTIDE SEQUENCE [LARGE SCALE GENOMIC DNA]</scope>
</reference>
<keyword evidence="5 8" id="KW-0812">Transmembrane</keyword>
<evidence type="ECO:0000313" key="12">
    <source>
        <dbReference type="Proteomes" id="UP000034831"/>
    </source>
</evidence>
<dbReference type="InterPro" id="IPR050297">
    <property type="entry name" value="LipidA_mod_glycosyltrf_83"/>
</dbReference>
<dbReference type="InterPro" id="IPR025669">
    <property type="entry name" value="AAA_dom"/>
</dbReference>
<dbReference type="GO" id="GO:0009103">
    <property type="term" value="P:lipopolysaccharide biosynthetic process"/>
    <property type="evidence" value="ECO:0007669"/>
    <property type="project" value="UniProtKB-ARBA"/>
</dbReference>
<keyword evidence="7 8" id="KW-0472">Membrane</keyword>
<dbReference type="Pfam" id="PF13614">
    <property type="entry name" value="AAA_31"/>
    <property type="match status" value="1"/>
</dbReference>
<proteinExistence type="predicted"/>
<feature type="domain" description="Glycosyltransferase RgtA/B/C/D-like" evidence="9">
    <location>
        <begin position="72"/>
        <end position="229"/>
    </location>
</feature>